<name>A0A6C0KVJ8_9ZZZZ</name>
<accession>A0A6C0KVJ8</accession>
<evidence type="ECO:0000313" key="2">
    <source>
        <dbReference type="EMBL" id="QHU21985.1"/>
    </source>
</evidence>
<evidence type="ECO:0000256" key="1">
    <source>
        <dbReference type="SAM" id="MobiDB-lite"/>
    </source>
</evidence>
<sequence>MYPPELYDSWNNFASEIARLGLTSWKQDSRITYMLEHVHAHVAQVYITYLLQFFDKAALQRLADINDRIGDTKRVEIEGILTSPSSIRYIRHSYDFCQVILGKALDSVTVIEVGGGYGGMALMMNEMAKLCGLTLEKYIIYDLPGPLQLQEYYLGQHDMAMPVYHRAGNVFGADVDPSDTNVLYSSYCLSEISLNYRLAYLGHLLPKIKAGFFMWNDESKEGLPLIRDERPEIPDTSEGNPGNKIIRI</sequence>
<evidence type="ECO:0008006" key="3">
    <source>
        <dbReference type="Google" id="ProtNLM"/>
    </source>
</evidence>
<feature type="region of interest" description="Disordered" evidence="1">
    <location>
        <begin position="229"/>
        <end position="248"/>
    </location>
</feature>
<protein>
    <recommendedName>
        <fullName evidence="3">Sugar O-methyltransferase</fullName>
    </recommendedName>
</protein>
<dbReference type="AlphaFoldDB" id="A0A6C0KVJ8"/>
<dbReference type="EMBL" id="MN740994">
    <property type="protein sequence ID" value="QHU21985.1"/>
    <property type="molecule type" value="Genomic_DNA"/>
</dbReference>
<proteinExistence type="predicted"/>
<reference evidence="2" key="1">
    <citation type="journal article" date="2020" name="Nature">
        <title>Giant virus diversity and host interactions through global metagenomics.</title>
        <authorList>
            <person name="Schulz F."/>
            <person name="Roux S."/>
            <person name="Paez-Espino D."/>
            <person name="Jungbluth S."/>
            <person name="Walsh D.A."/>
            <person name="Denef V.J."/>
            <person name="McMahon K.D."/>
            <person name="Konstantinidis K.T."/>
            <person name="Eloe-Fadrosh E.A."/>
            <person name="Kyrpides N.C."/>
            <person name="Woyke T."/>
        </authorList>
    </citation>
    <scope>NUCLEOTIDE SEQUENCE</scope>
    <source>
        <strain evidence="2">GVMAG-S-3300013286-35</strain>
    </source>
</reference>
<organism evidence="2">
    <name type="scientific">viral metagenome</name>
    <dbReference type="NCBI Taxonomy" id="1070528"/>
    <lineage>
        <taxon>unclassified sequences</taxon>
        <taxon>metagenomes</taxon>
        <taxon>organismal metagenomes</taxon>
    </lineage>
</organism>